<dbReference type="SUPFAM" id="SSF46767">
    <property type="entry name" value="Methylated DNA-protein cysteine methyltransferase, C-terminal domain"/>
    <property type="match status" value="1"/>
</dbReference>
<evidence type="ECO:0000313" key="8">
    <source>
        <dbReference type="EMBL" id="QPQ54703.1"/>
    </source>
</evidence>
<dbReference type="InterPro" id="IPR036631">
    <property type="entry name" value="MGMT_N_sf"/>
</dbReference>
<dbReference type="NCBIfam" id="TIGR00589">
    <property type="entry name" value="ogt"/>
    <property type="match status" value="1"/>
</dbReference>
<gene>
    <name evidence="8" type="ORF">IC614_10275</name>
</gene>
<dbReference type="RefSeq" id="WP_200971317.1">
    <property type="nucleotide sequence ID" value="NZ_CP065592.1"/>
</dbReference>
<evidence type="ECO:0000256" key="3">
    <source>
        <dbReference type="ARBA" id="ARBA00022679"/>
    </source>
</evidence>
<keyword evidence="2 8" id="KW-0489">Methyltransferase</keyword>
<proteinExistence type="predicted"/>
<keyword evidence="9" id="KW-1185">Reference proteome</keyword>
<evidence type="ECO:0000313" key="9">
    <source>
        <dbReference type="Proteomes" id="UP000594873"/>
    </source>
</evidence>
<sequence length="190" mass="19560">MAGPAFAIFDTPIGACGIVWKDGAVVATALPETDEAALVCALTRRVPGAMRGDMPLPVAELAETIITHLSGGAIDYDLSILDFSAVEPFEKAVYDATFAIPRGETRTYGALGAAIGQPGAARAIGRALGRNPFPIVIPCHRILAAGGRSGGFSAPGGAATKMRLLDIEGARREGEEAGLFDALPWALKAS</sequence>
<evidence type="ECO:0000256" key="1">
    <source>
        <dbReference type="ARBA" id="ARBA00001286"/>
    </source>
</evidence>
<keyword evidence="3 8" id="KW-0808">Transferase</keyword>
<dbReference type="Proteomes" id="UP000594873">
    <property type="component" value="Chromosome"/>
</dbReference>
<feature type="domain" description="Methylated-DNA-[protein]-cysteine S-methyltransferase DNA binding" evidence="7">
    <location>
        <begin position="88"/>
        <end position="169"/>
    </location>
</feature>
<organism evidence="8 9">
    <name type="scientific">Allosphingosinicella flava</name>
    <dbReference type="NCBI Taxonomy" id="2771430"/>
    <lineage>
        <taxon>Bacteria</taxon>
        <taxon>Pseudomonadati</taxon>
        <taxon>Pseudomonadota</taxon>
        <taxon>Alphaproteobacteria</taxon>
        <taxon>Sphingomonadales</taxon>
        <taxon>Sphingomonadaceae</taxon>
        <taxon>Allosphingosinicella</taxon>
    </lineage>
</organism>
<dbReference type="InterPro" id="IPR001497">
    <property type="entry name" value="MethylDNA_cys_MeTrfase_AS"/>
</dbReference>
<dbReference type="GO" id="GO:0006281">
    <property type="term" value="P:DNA repair"/>
    <property type="evidence" value="ECO:0007669"/>
    <property type="project" value="UniProtKB-KW"/>
</dbReference>
<dbReference type="EMBL" id="CP065592">
    <property type="protein sequence ID" value="QPQ54703.1"/>
    <property type="molecule type" value="Genomic_DNA"/>
</dbReference>
<dbReference type="PROSITE" id="PS00374">
    <property type="entry name" value="MGMT"/>
    <property type="match status" value="1"/>
</dbReference>
<keyword evidence="4" id="KW-0227">DNA damage</keyword>
<dbReference type="AlphaFoldDB" id="A0A7T2GIW5"/>
<evidence type="ECO:0000256" key="2">
    <source>
        <dbReference type="ARBA" id="ARBA00022603"/>
    </source>
</evidence>
<name>A0A7T2GIW5_9SPHN</name>
<dbReference type="InterPro" id="IPR036217">
    <property type="entry name" value="MethylDNA_cys_MeTrfase_DNAb"/>
</dbReference>
<protein>
    <submittedName>
        <fullName evidence="8">Methylated-DNA--[protein]-cysteine S-methyltransferase</fullName>
        <ecNumber evidence="8">2.1.1.63</ecNumber>
    </submittedName>
</protein>
<evidence type="ECO:0000256" key="6">
    <source>
        <dbReference type="ARBA" id="ARBA00049348"/>
    </source>
</evidence>
<dbReference type="SUPFAM" id="SSF53155">
    <property type="entry name" value="Methylated DNA-protein cysteine methyltransferase domain"/>
    <property type="match status" value="1"/>
</dbReference>
<comment type="catalytic activity">
    <reaction evidence="1">
        <text>a 4-O-methyl-thymidine in DNA + L-cysteinyl-[protein] = a thymidine in DNA + S-methyl-L-cysteinyl-[protein]</text>
        <dbReference type="Rhea" id="RHEA:53428"/>
        <dbReference type="Rhea" id="RHEA-COMP:10131"/>
        <dbReference type="Rhea" id="RHEA-COMP:10132"/>
        <dbReference type="Rhea" id="RHEA-COMP:13555"/>
        <dbReference type="Rhea" id="RHEA-COMP:13556"/>
        <dbReference type="ChEBI" id="CHEBI:29950"/>
        <dbReference type="ChEBI" id="CHEBI:82612"/>
        <dbReference type="ChEBI" id="CHEBI:137386"/>
        <dbReference type="ChEBI" id="CHEBI:137387"/>
        <dbReference type="EC" id="2.1.1.63"/>
    </reaction>
</comment>
<comment type="catalytic activity">
    <reaction evidence="6">
        <text>a 6-O-methyl-2'-deoxyguanosine in DNA + L-cysteinyl-[protein] = S-methyl-L-cysteinyl-[protein] + a 2'-deoxyguanosine in DNA</text>
        <dbReference type="Rhea" id="RHEA:24000"/>
        <dbReference type="Rhea" id="RHEA-COMP:10131"/>
        <dbReference type="Rhea" id="RHEA-COMP:10132"/>
        <dbReference type="Rhea" id="RHEA-COMP:11367"/>
        <dbReference type="Rhea" id="RHEA-COMP:11368"/>
        <dbReference type="ChEBI" id="CHEBI:29950"/>
        <dbReference type="ChEBI" id="CHEBI:82612"/>
        <dbReference type="ChEBI" id="CHEBI:85445"/>
        <dbReference type="ChEBI" id="CHEBI:85448"/>
        <dbReference type="EC" id="2.1.1.63"/>
    </reaction>
</comment>
<dbReference type="InterPro" id="IPR014048">
    <property type="entry name" value="MethylDNA_cys_MeTrfase_DNA-bd"/>
</dbReference>
<evidence type="ECO:0000256" key="5">
    <source>
        <dbReference type="ARBA" id="ARBA00023204"/>
    </source>
</evidence>
<dbReference type="PANTHER" id="PTHR10815">
    <property type="entry name" value="METHYLATED-DNA--PROTEIN-CYSTEINE METHYLTRANSFERASE"/>
    <property type="match status" value="1"/>
</dbReference>
<dbReference type="KEGG" id="sflv:IC614_10275"/>
<dbReference type="GO" id="GO:0003908">
    <property type="term" value="F:methylated-DNA-[protein]-cysteine S-methyltransferase activity"/>
    <property type="evidence" value="ECO:0007669"/>
    <property type="project" value="UniProtKB-EC"/>
</dbReference>
<evidence type="ECO:0000259" key="7">
    <source>
        <dbReference type="Pfam" id="PF01035"/>
    </source>
</evidence>
<dbReference type="Pfam" id="PF01035">
    <property type="entry name" value="DNA_binding_1"/>
    <property type="match status" value="1"/>
</dbReference>
<dbReference type="CDD" id="cd06445">
    <property type="entry name" value="ATase"/>
    <property type="match status" value="1"/>
</dbReference>
<dbReference type="PANTHER" id="PTHR10815:SF5">
    <property type="entry name" value="METHYLATED-DNA--PROTEIN-CYSTEINE METHYLTRANSFERASE"/>
    <property type="match status" value="1"/>
</dbReference>
<dbReference type="Gene3D" id="1.10.10.10">
    <property type="entry name" value="Winged helix-like DNA-binding domain superfamily/Winged helix DNA-binding domain"/>
    <property type="match status" value="1"/>
</dbReference>
<evidence type="ECO:0000256" key="4">
    <source>
        <dbReference type="ARBA" id="ARBA00022763"/>
    </source>
</evidence>
<dbReference type="GO" id="GO:0032259">
    <property type="term" value="P:methylation"/>
    <property type="evidence" value="ECO:0007669"/>
    <property type="project" value="UniProtKB-KW"/>
</dbReference>
<reference evidence="8 9" key="1">
    <citation type="submission" date="2020-11" db="EMBL/GenBank/DDBJ databases">
        <title>Genome seq and assembly of Sphingosinicella sp.</title>
        <authorList>
            <person name="Chhetri G."/>
        </authorList>
    </citation>
    <scope>NUCLEOTIDE SEQUENCE [LARGE SCALE GENOMIC DNA]</scope>
    <source>
        <strain evidence="8 9">UDD2</strain>
    </source>
</reference>
<keyword evidence="5" id="KW-0234">DNA repair</keyword>
<dbReference type="InterPro" id="IPR036388">
    <property type="entry name" value="WH-like_DNA-bd_sf"/>
</dbReference>
<accession>A0A7T2GIW5</accession>
<dbReference type="EC" id="2.1.1.63" evidence="8"/>